<evidence type="ECO:0000313" key="9">
    <source>
        <dbReference type="Proteomes" id="UP001330434"/>
    </source>
</evidence>
<name>A0ABZ2C770_9PROT</name>
<dbReference type="EMBL" id="CP133270">
    <property type="protein sequence ID" value="WVX67381.1"/>
    <property type="molecule type" value="Genomic_DNA"/>
</dbReference>
<dbReference type="InterPro" id="IPR029751">
    <property type="entry name" value="Ribosomal_L25_dom"/>
</dbReference>
<feature type="domain" description="Large ribosomal subunit protein bL25 beta" evidence="7">
    <location>
        <begin position="102"/>
        <end position="187"/>
    </location>
</feature>
<dbReference type="InterPro" id="IPR037121">
    <property type="entry name" value="Ribosomal_bL25_C"/>
</dbReference>
<dbReference type="InterPro" id="IPR020056">
    <property type="entry name" value="Rbsml_bL25/Gln-tRNA_synth_N"/>
</dbReference>
<dbReference type="HAMAP" id="MF_01334">
    <property type="entry name" value="Ribosomal_bL25_CTC"/>
    <property type="match status" value="1"/>
</dbReference>
<proteinExistence type="inferred from homology"/>
<comment type="similarity">
    <text evidence="5">Belongs to the bacterial ribosomal protein bL25 family. CTC subfamily.</text>
</comment>
<dbReference type="Pfam" id="PF14693">
    <property type="entry name" value="Ribosomal_TL5_C"/>
    <property type="match status" value="1"/>
</dbReference>
<accession>A0ABZ2C770</accession>
<keyword evidence="9" id="KW-1185">Reference proteome</keyword>
<dbReference type="Pfam" id="PF01386">
    <property type="entry name" value="Ribosomal_L25p"/>
    <property type="match status" value="1"/>
</dbReference>
<gene>
    <name evidence="5" type="primary">rplY</name>
    <name evidence="5" type="synonym">ctc</name>
    <name evidence="8" type="ORF">Bealeia1_01582</name>
</gene>
<comment type="function">
    <text evidence="5">This is one of the proteins that binds to the 5S RNA in the ribosome where it forms part of the central protuberance.</text>
</comment>
<keyword evidence="1 5" id="KW-0699">rRNA-binding</keyword>
<dbReference type="PANTHER" id="PTHR33284">
    <property type="entry name" value="RIBOSOMAL PROTEIN L25/GLN-TRNA SYNTHETASE, ANTI-CODON-BINDING DOMAIN-CONTAINING PROTEIN"/>
    <property type="match status" value="1"/>
</dbReference>
<dbReference type="Gene3D" id="2.170.120.20">
    <property type="entry name" value="Ribosomal protein L25, beta domain"/>
    <property type="match status" value="1"/>
</dbReference>
<comment type="subunit">
    <text evidence="5">Part of the 50S ribosomal subunit; part of the 5S rRNA/L5/L18/L25 subcomplex. Contacts the 5S rRNA. Binds to the 5S rRNA independently of L5 and L18.</text>
</comment>
<reference evidence="8 9" key="1">
    <citation type="journal article" date="2024" name="Environ. Microbiol.">
        <title>Novel evolutionary insights on the interactions of the Holosporales (Alphaproteobacteria) with eukaryotic hosts from comparative genomics.</title>
        <authorList>
            <person name="Giovannini M."/>
            <person name="Petroni G."/>
            <person name="Castelli M."/>
        </authorList>
    </citation>
    <scope>NUCLEOTIDE SEQUENCE [LARGE SCALE GENOMIC DNA]</scope>
    <source>
        <strain evidence="8 9">US_Bl 15I1</strain>
    </source>
</reference>
<keyword evidence="3 5" id="KW-0689">Ribosomal protein</keyword>
<feature type="domain" description="Large ribosomal subunit protein bL25 L25" evidence="6">
    <location>
        <begin position="7"/>
        <end position="94"/>
    </location>
</feature>
<dbReference type="PANTHER" id="PTHR33284:SF1">
    <property type="entry name" value="RIBOSOMAL PROTEIN L25_GLN-TRNA SYNTHETASE, ANTI-CODON-BINDING DOMAIN-CONTAINING PROTEIN"/>
    <property type="match status" value="1"/>
</dbReference>
<evidence type="ECO:0000259" key="6">
    <source>
        <dbReference type="Pfam" id="PF01386"/>
    </source>
</evidence>
<dbReference type="RefSeq" id="WP_331256142.1">
    <property type="nucleotide sequence ID" value="NZ_CP133270.1"/>
</dbReference>
<evidence type="ECO:0000256" key="1">
    <source>
        <dbReference type="ARBA" id="ARBA00022730"/>
    </source>
</evidence>
<dbReference type="GO" id="GO:0005840">
    <property type="term" value="C:ribosome"/>
    <property type="evidence" value="ECO:0007669"/>
    <property type="project" value="UniProtKB-KW"/>
</dbReference>
<dbReference type="CDD" id="cd00495">
    <property type="entry name" value="Ribosomal_L25_TL5_CTC"/>
    <property type="match status" value="1"/>
</dbReference>
<evidence type="ECO:0000256" key="5">
    <source>
        <dbReference type="HAMAP-Rule" id="MF_01334"/>
    </source>
</evidence>
<dbReference type="InterPro" id="IPR020930">
    <property type="entry name" value="Ribosomal_uL5_bac-type"/>
</dbReference>
<dbReference type="NCBIfam" id="NF004128">
    <property type="entry name" value="PRK05618.1-2"/>
    <property type="match status" value="1"/>
</dbReference>
<dbReference type="NCBIfam" id="TIGR00731">
    <property type="entry name" value="bL25_bact_ctc"/>
    <property type="match status" value="1"/>
</dbReference>
<protein>
    <recommendedName>
        <fullName evidence="5">Large ribosomal subunit protein bL25</fullName>
    </recommendedName>
    <alternativeName>
        <fullName evidence="5">General stress protein CTC</fullName>
    </alternativeName>
</protein>
<dbReference type="Proteomes" id="UP001330434">
    <property type="component" value="Chromosome"/>
</dbReference>
<evidence type="ECO:0000256" key="3">
    <source>
        <dbReference type="ARBA" id="ARBA00022980"/>
    </source>
</evidence>
<evidence type="ECO:0000313" key="8">
    <source>
        <dbReference type="EMBL" id="WVX67381.1"/>
    </source>
</evidence>
<dbReference type="InterPro" id="IPR001021">
    <property type="entry name" value="Ribosomal_bL25_long"/>
</dbReference>
<organism evidence="8 9">
    <name type="scientific">Candidatus Bealeia paramacronuclearis</name>
    <dbReference type="NCBI Taxonomy" id="1921001"/>
    <lineage>
        <taxon>Bacteria</taxon>
        <taxon>Pseudomonadati</taxon>
        <taxon>Pseudomonadota</taxon>
        <taxon>Alphaproteobacteria</taxon>
        <taxon>Holosporales</taxon>
        <taxon>Holosporaceae</taxon>
        <taxon>Candidatus Bealeia</taxon>
    </lineage>
</organism>
<keyword evidence="4 5" id="KW-0687">Ribonucleoprotein</keyword>
<evidence type="ECO:0000259" key="7">
    <source>
        <dbReference type="Pfam" id="PF14693"/>
    </source>
</evidence>
<evidence type="ECO:0000256" key="2">
    <source>
        <dbReference type="ARBA" id="ARBA00022884"/>
    </source>
</evidence>
<dbReference type="InterPro" id="IPR020057">
    <property type="entry name" value="Ribosomal_bL25_b-dom"/>
</dbReference>
<keyword evidence="2 5" id="KW-0694">RNA-binding</keyword>
<sequence length="204" mass="22258">MSSHIALKADVRENIGKGASRAARNAGQIPAVLYGGEEKPMHFVIDEIQFNKELHQASFYTTIFEINAGKKKERALARAVQFHPVSDRPLHVDFLRVSKDSKLTVAVPLHFINDDKSPGIKRGGVLNIVIHNLEVLCDMDHIPDHIDIDLAGLEIHGSIQLKDIKLPAGAVAAHPDRDDTLANIVAPTIMKQDDETAAEGSAEA</sequence>
<dbReference type="SUPFAM" id="SSF50715">
    <property type="entry name" value="Ribosomal protein L25-like"/>
    <property type="match status" value="1"/>
</dbReference>
<dbReference type="Gene3D" id="2.40.240.10">
    <property type="entry name" value="Ribosomal Protein L25, Chain P"/>
    <property type="match status" value="1"/>
</dbReference>
<dbReference type="InterPro" id="IPR011035">
    <property type="entry name" value="Ribosomal_bL25/Gln-tRNA_synth"/>
</dbReference>
<dbReference type="NCBIfam" id="NF004612">
    <property type="entry name" value="PRK05943.1"/>
    <property type="match status" value="1"/>
</dbReference>
<evidence type="ECO:0000256" key="4">
    <source>
        <dbReference type="ARBA" id="ARBA00023274"/>
    </source>
</evidence>